<protein>
    <recommendedName>
        <fullName evidence="4">non-specific serine/threonine protein kinase</fullName>
        <ecNumber evidence="4">2.7.11.1</ecNumber>
    </recommendedName>
</protein>
<evidence type="ECO:0000256" key="1">
    <source>
        <dbReference type="ARBA" id="ARBA00004251"/>
    </source>
</evidence>
<evidence type="ECO:0000256" key="3">
    <source>
        <dbReference type="ARBA" id="ARBA00010217"/>
    </source>
</evidence>
<keyword evidence="5" id="KW-1003">Cell membrane</keyword>
<evidence type="ECO:0000256" key="20">
    <source>
        <dbReference type="SAM" id="SignalP"/>
    </source>
</evidence>
<dbReference type="GO" id="GO:0004672">
    <property type="term" value="F:protein kinase activity"/>
    <property type="evidence" value="ECO:0007669"/>
    <property type="project" value="InterPro"/>
</dbReference>
<comment type="subcellular location">
    <subcellularLocation>
        <location evidence="1">Cell membrane</location>
        <topology evidence="1">Single-pass type I membrane protein</topology>
    </subcellularLocation>
</comment>
<dbReference type="EMBL" id="RWGY01000039">
    <property type="protein sequence ID" value="TVU09250.1"/>
    <property type="molecule type" value="Genomic_DNA"/>
</dbReference>
<feature type="transmembrane region" description="Helical" evidence="19">
    <location>
        <begin position="549"/>
        <end position="573"/>
    </location>
</feature>
<evidence type="ECO:0000256" key="8">
    <source>
        <dbReference type="ARBA" id="ARBA00022729"/>
    </source>
</evidence>
<dbReference type="InterPro" id="IPR024788">
    <property type="entry name" value="Malectin-like_Carb-bd_dom"/>
</dbReference>
<dbReference type="Gramene" id="TVU09250">
    <property type="protein sequence ID" value="TVU09250"/>
    <property type="gene ID" value="EJB05_42705"/>
</dbReference>
<feature type="region of interest" description="Disordered" evidence="18">
    <location>
        <begin position="911"/>
        <end position="931"/>
    </location>
</feature>
<evidence type="ECO:0000256" key="4">
    <source>
        <dbReference type="ARBA" id="ARBA00012513"/>
    </source>
</evidence>
<keyword evidence="15" id="KW-0325">Glycoprotein</keyword>
<keyword evidence="9" id="KW-0677">Repeat</keyword>
<feature type="signal peptide" evidence="20">
    <location>
        <begin position="1"/>
        <end position="42"/>
    </location>
</feature>
<evidence type="ECO:0000256" key="16">
    <source>
        <dbReference type="ARBA" id="ARBA00047899"/>
    </source>
</evidence>
<organism evidence="22 23">
    <name type="scientific">Eragrostis curvula</name>
    <name type="common">weeping love grass</name>
    <dbReference type="NCBI Taxonomy" id="38414"/>
    <lineage>
        <taxon>Eukaryota</taxon>
        <taxon>Viridiplantae</taxon>
        <taxon>Streptophyta</taxon>
        <taxon>Embryophyta</taxon>
        <taxon>Tracheophyta</taxon>
        <taxon>Spermatophyta</taxon>
        <taxon>Magnoliopsida</taxon>
        <taxon>Liliopsida</taxon>
        <taxon>Poales</taxon>
        <taxon>Poaceae</taxon>
        <taxon>PACMAD clade</taxon>
        <taxon>Chloridoideae</taxon>
        <taxon>Eragrostideae</taxon>
        <taxon>Eragrostidinae</taxon>
        <taxon>Eragrostis</taxon>
    </lineage>
</organism>
<comment type="similarity">
    <text evidence="3">In the C-terminal section; belongs to the protein kinase superfamily. Ser/Thr protein kinase family.</text>
</comment>
<comment type="similarity">
    <text evidence="2">In the N-terminal section; belongs to the leguminous lectin family.</text>
</comment>
<dbReference type="PROSITE" id="PS50011">
    <property type="entry name" value="PROTEIN_KINASE_DOM"/>
    <property type="match status" value="1"/>
</dbReference>
<evidence type="ECO:0000256" key="14">
    <source>
        <dbReference type="ARBA" id="ARBA00023170"/>
    </source>
</evidence>
<comment type="catalytic activity">
    <reaction evidence="17">
        <text>L-seryl-[protein] + ATP = O-phospho-L-seryl-[protein] + ADP + H(+)</text>
        <dbReference type="Rhea" id="RHEA:17989"/>
        <dbReference type="Rhea" id="RHEA-COMP:9863"/>
        <dbReference type="Rhea" id="RHEA-COMP:11604"/>
        <dbReference type="ChEBI" id="CHEBI:15378"/>
        <dbReference type="ChEBI" id="CHEBI:29999"/>
        <dbReference type="ChEBI" id="CHEBI:30616"/>
        <dbReference type="ChEBI" id="CHEBI:83421"/>
        <dbReference type="ChEBI" id="CHEBI:456216"/>
        <dbReference type="EC" id="2.7.11.1"/>
    </reaction>
</comment>
<evidence type="ECO:0000256" key="6">
    <source>
        <dbReference type="ARBA" id="ARBA00022614"/>
    </source>
</evidence>
<evidence type="ECO:0000256" key="9">
    <source>
        <dbReference type="ARBA" id="ARBA00022737"/>
    </source>
</evidence>
<dbReference type="FunFam" id="1.10.510.10:FF:000240">
    <property type="entry name" value="Lectin-domain containing receptor kinase A4.3"/>
    <property type="match status" value="1"/>
</dbReference>
<evidence type="ECO:0000256" key="13">
    <source>
        <dbReference type="ARBA" id="ARBA00023136"/>
    </source>
</evidence>
<evidence type="ECO:0000256" key="10">
    <source>
        <dbReference type="ARBA" id="ARBA00022741"/>
    </source>
</evidence>
<feature type="chain" id="PRO_5023818684" description="non-specific serine/threonine protein kinase" evidence="20">
    <location>
        <begin position="43"/>
        <end position="931"/>
    </location>
</feature>
<dbReference type="Pfam" id="PF13855">
    <property type="entry name" value="LRR_8"/>
    <property type="match status" value="1"/>
</dbReference>
<dbReference type="PROSITE" id="PS51450">
    <property type="entry name" value="LRR"/>
    <property type="match status" value="1"/>
</dbReference>
<dbReference type="InterPro" id="IPR000719">
    <property type="entry name" value="Prot_kinase_dom"/>
</dbReference>
<dbReference type="InterPro" id="IPR001611">
    <property type="entry name" value="Leu-rich_rpt"/>
</dbReference>
<dbReference type="Gene3D" id="1.10.510.10">
    <property type="entry name" value="Transferase(Phosphotransferase) domain 1"/>
    <property type="match status" value="1"/>
</dbReference>
<evidence type="ECO:0000256" key="15">
    <source>
        <dbReference type="ARBA" id="ARBA00023180"/>
    </source>
</evidence>
<evidence type="ECO:0000256" key="7">
    <source>
        <dbReference type="ARBA" id="ARBA00022692"/>
    </source>
</evidence>
<evidence type="ECO:0000256" key="19">
    <source>
        <dbReference type="SAM" id="Phobius"/>
    </source>
</evidence>
<keyword evidence="14" id="KW-0675">Receptor</keyword>
<gene>
    <name evidence="22" type="ORF">EJB05_42705</name>
</gene>
<keyword evidence="10" id="KW-0547">Nucleotide-binding</keyword>
<comment type="caution">
    <text evidence="22">The sequence shown here is derived from an EMBL/GenBank/DDBJ whole genome shotgun (WGS) entry which is preliminary data.</text>
</comment>
<dbReference type="GO" id="GO:0005886">
    <property type="term" value="C:plasma membrane"/>
    <property type="evidence" value="ECO:0007669"/>
    <property type="project" value="UniProtKB-SubCell"/>
</dbReference>
<dbReference type="PRINTS" id="PR00019">
    <property type="entry name" value="LEURICHRPT"/>
</dbReference>
<dbReference type="GO" id="GO:0002229">
    <property type="term" value="P:defense response to oomycetes"/>
    <property type="evidence" value="ECO:0007669"/>
    <property type="project" value="UniProtKB-ARBA"/>
</dbReference>
<evidence type="ECO:0000256" key="18">
    <source>
        <dbReference type="SAM" id="MobiDB-lite"/>
    </source>
</evidence>
<feature type="domain" description="Protein kinase" evidence="21">
    <location>
        <begin position="627"/>
        <end position="899"/>
    </location>
</feature>
<dbReference type="Gene3D" id="3.30.200.20">
    <property type="entry name" value="Phosphorylase Kinase, domain 1"/>
    <property type="match status" value="1"/>
</dbReference>
<dbReference type="SUPFAM" id="SSF52058">
    <property type="entry name" value="L domain-like"/>
    <property type="match status" value="1"/>
</dbReference>
<keyword evidence="6" id="KW-0433">Leucine-rich repeat</keyword>
<feature type="non-terminal residue" evidence="22">
    <location>
        <position position="1"/>
    </location>
</feature>
<evidence type="ECO:0000313" key="23">
    <source>
        <dbReference type="Proteomes" id="UP000324897"/>
    </source>
</evidence>
<dbReference type="GO" id="GO:0005524">
    <property type="term" value="F:ATP binding"/>
    <property type="evidence" value="ECO:0007669"/>
    <property type="project" value="UniProtKB-KW"/>
</dbReference>
<keyword evidence="13 19" id="KW-0472">Membrane</keyword>
<dbReference type="SMART" id="SM00220">
    <property type="entry name" value="S_TKc"/>
    <property type="match status" value="1"/>
</dbReference>
<feature type="region of interest" description="Disordered" evidence="18">
    <location>
        <begin position="581"/>
        <end position="606"/>
    </location>
</feature>
<feature type="compositionally biased region" description="Polar residues" evidence="18">
    <location>
        <begin position="922"/>
        <end position="931"/>
    </location>
</feature>
<keyword evidence="7 19" id="KW-0812">Transmembrane</keyword>
<accession>A0A5J9TCW1</accession>
<evidence type="ECO:0000256" key="12">
    <source>
        <dbReference type="ARBA" id="ARBA00022989"/>
    </source>
</evidence>
<dbReference type="Pfam" id="PF12819">
    <property type="entry name" value="Malectin_like"/>
    <property type="match status" value="1"/>
</dbReference>
<evidence type="ECO:0000259" key="21">
    <source>
        <dbReference type="PROSITE" id="PS50011"/>
    </source>
</evidence>
<sequence length="931" mass="103127">MSHRHFCRHGRGVGRSSCSTASMASVLLVSLLLLAPAIHVVGQPGFLSIDCGLDDQYSGYTGQDTGITYVSDGPYVDGGENVEVAPEYMTSQWSREYHTVRMFPSGLRNCYSLPTEAGSKYLIRLGVVYGNHDGKNDNSTLQFDVHLGTNYWETVYAINNGIYEALFVAWASWAPVCLVNTGHGAPFVSLLELRKLPGALYTPVTTSNAMYMLNRLNMGGSSFTRFPDDQYDRYWWTEVGPQSTNRSTSQKIQPGSMLVPQAVLQTALEPAANVTTYNYTWVGRSASPSMVFLHFADFQGTQVRQFDIYFNDKRSDKPYSPLFLAGSALSNSVWVRTADSKYNITLAATATSVLPPMLNALEIYTLLKFDSLTTFPKDFDAIMTIKLEYGVKKNWMGDPCFPADQYAWEGVKCRNTSANTFRIVSINLSNCSLRGAISKNFTLLTALENLDLSYNNLSGSIPDSLTSLSSLRFLNLSGNKLSPDSLCKNYNGSLTVRLHLNLTVTFKQVIFSLKLIPYLIVLCNFRYDSDGYKCNIAPSPPNRPLITKAAIIAISVAVPVLVVAILLLACFFWREKRKPNEQQVSTHDPTRDPQVENATGSRKSHVDYLSKNENRRFTYKELEMFTNNFKRLIGQGGFGPVYYGRLEDNTEVAIKMRSESSSHGLDQFLAEVESLTKVHHRNIVSLIGYCWEKDHLALVYEYMSQGSLFDRVRGKNAAVETLNWGTRVRVVLEAAQGLDYLHKGCSPPIIHRDVKSANILLGQNMQAKIADLGLSKTYLTDAQSHMYATAAGTAGYMDPQYYLTGRLTESSDVYSFGIVLLEVATGEPPMVPGYGHIVPRVQQMIATGDISSVADARLGGAYDISSMWKLVDTAMVCTAESAAQRPTMAAVVAQLKESLGLEEVREKDASTGLSRVSDIPPMTSTFRPMAR</sequence>
<dbReference type="Proteomes" id="UP000324897">
    <property type="component" value="Chromosome 3"/>
</dbReference>
<dbReference type="OrthoDB" id="2017114at2759"/>
<dbReference type="SUPFAM" id="SSF56112">
    <property type="entry name" value="Protein kinase-like (PK-like)"/>
    <property type="match status" value="1"/>
</dbReference>
<dbReference type="PANTHER" id="PTHR45631">
    <property type="entry name" value="OS07G0107800 PROTEIN-RELATED"/>
    <property type="match status" value="1"/>
</dbReference>
<dbReference type="InterPro" id="IPR011009">
    <property type="entry name" value="Kinase-like_dom_sf"/>
</dbReference>
<dbReference type="InterPro" id="IPR032675">
    <property type="entry name" value="LRR_dom_sf"/>
</dbReference>
<dbReference type="InterPro" id="IPR001245">
    <property type="entry name" value="Ser-Thr/Tyr_kinase_cat_dom"/>
</dbReference>
<keyword evidence="11" id="KW-0067">ATP-binding</keyword>
<dbReference type="InterPro" id="IPR008271">
    <property type="entry name" value="Ser/Thr_kinase_AS"/>
</dbReference>
<proteinExistence type="inferred from homology"/>
<dbReference type="FunFam" id="3.80.10.10:FF:000129">
    <property type="entry name" value="Leucine-rich repeat receptor-like kinase"/>
    <property type="match status" value="1"/>
</dbReference>
<evidence type="ECO:0000256" key="17">
    <source>
        <dbReference type="ARBA" id="ARBA00048679"/>
    </source>
</evidence>
<dbReference type="Pfam" id="PF07714">
    <property type="entry name" value="PK_Tyr_Ser-Thr"/>
    <property type="match status" value="1"/>
</dbReference>
<dbReference type="PANTHER" id="PTHR45631:SF6">
    <property type="entry name" value="OS09G0352000 PROTEIN"/>
    <property type="match status" value="1"/>
</dbReference>
<keyword evidence="23" id="KW-1185">Reference proteome</keyword>
<name>A0A5J9TCW1_9POAL</name>
<dbReference type="FunFam" id="3.30.200.20:FF:000394">
    <property type="entry name" value="Leucine-rich repeat receptor-like protein kinase"/>
    <property type="match status" value="1"/>
</dbReference>
<reference evidence="22 23" key="1">
    <citation type="journal article" date="2019" name="Sci. Rep.">
        <title>A high-quality genome of Eragrostis curvula grass provides insights into Poaceae evolution and supports new strategies to enhance forage quality.</title>
        <authorList>
            <person name="Carballo J."/>
            <person name="Santos B.A.C.M."/>
            <person name="Zappacosta D."/>
            <person name="Garbus I."/>
            <person name="Selva J.P."/>
            <person name="Gallo C.A."/>
            <person name="Diaz A."/>
            <person name="Albertini E."/>
            <person name="Caccamo M."/>
            <person name="Echenique V."/>
        </authorList>
    </citation>
    <scope>NUCLEOTIDE SEQUENCE [LARGE SCALE GENOMIC DNA]</scope>
    <source>
        <strain evidence="23">cv. Victoria</strain>
        <tissue evidence="22">Leaf</tissue>
    </source>
</reference>
<evidence type="ECO:0000256" key="5">
    <source>
        <dbReference type="ARBA" id="ARBA00022475"/>
    </source>
</evidence>
<comment type="catalytic activity">
    <reaction evidence="16">
        <text>L-threonyl-[protein] + ATP = O-phospho-L-threonyl-[protein] + ADP + H(+)</text>
        <dbReference type="Rhea" id="RHEA:46608"/>
        <dbReference type="Rhea" id="RHEA-COMP:11060"/>
        <dbReference type="Rhea" id="RHEA-COMP:11605"/>
        <dbReference type="ChEBI" id="CHEBI:15378"/>
        <dbReference type="ChEBI" id="CHEBI:30013"/>
        <dbReference type="ChEBI" id="CHEBI:30616"/>
        <dbReference type="ChEBI" id="CHEBI:61977"/>
        <dbReference type="ChEBI" id="CHEBI:456216"/>
        <dbReference type="EC" id="2.7.11.1"/>
    </reaction>
</comment>
<keyword evidence="12 19" id="KW-1133">Transmembrane helix</keyword>
<keyword evidence="8 20" id="KW-0732">Signal</keyword>
<evidence type="ECO:0000313" key="22">
    <source>
        <dbReference type="EMBL" id="TVU09250.1"/>
    </source>
</evidence>
<dbReference type="Gene3D" id="2.60.120.430">
    <property type="entry name" value="Galactose-binding lectin"/>
    <property type="match status" value="1"/>
</dbReference>
<evidence type="ECO:0000256" key="2">
    <source>
        <dbReference type="ARBA" id="ARBA00008536"/>
    </source>
</evidence>
<dbReference type="PROSITE" id="PS00108">
    <property type="entry name" value="PROTEIN_KINASE_ST"/>
    <property type="match status" value="1"/>
</dbReference>
<evidence type="ECO:0000256" key="11">
    <source>
        <dbReference type="ARBA" id="ARBA00022840"/>
    </source>
</evidence>
<dbReference type="EC" id="2.7.11.1" evidence="4"/>
<dbReference type="AlphaFoldDB" id="A0A5J9TCW1"/>
<dbReference type="Gene3D" id="3.80.10.10">
    <property type="entry name" value="Ribonuclease Inhibitor"/>
    <property type="match status" value="1"/>
</dbReference>